<keyword evidence="2" id="KW-0812">Transmembrane</keyword>
<sequence>MQIKIDLIICALSLLMGFLMVCLGAVFISSVSILNYQEKLIPAYMLLSVGFVILLSGVVWSTYCQARESKKVFSHVLGQHLARGAPTLATVDRPDFYPPAYAESLGAEKQTCPVEGEACGIPPPLYTETRLEFQDENDAHPEAPPSYAEGSA</sequence>
<evidence type="ECO:0000256" key="1">
    <source>
        <dbReference type="SAM" id="MobiDB-lite"/>
    </source>
</evidence>
<feature type="compositionally biased region" description="Basic and acidic residues" evidence="1">
    <location>
        <begin position="132"/>
        <end position="141"/>
    </location>
</feature>
<dbReference type="GeneTree" id="ENSGT00390000005250"/>
<organism evidence="3 4">
    <name type="scientific">Otolemur garnettii</name>
    <name type="common">Small-eared galago</name>
    <name type="synonym">Garnett's greater bushbaby</name>
    <dbReference type="NCBI Taxonomy" id="30611"/>
    <lineage>
        <taxon>Eukaryota</taxon>
        <taxon>Metazoa</taxon>
        <taxon>Chordata</taxon>
        <taxon>Craniata</taxon>
        <taxon>Vertebrata</taxon>
        <taxon>Euteleostomi</taxon>
        <taxon>Mammalia</taxon>
        <taxon>Eutheria</taxon>
        <taxon>Euarchontoglires</taxon>
        <taxon>Primates</taxon>
        <taxon>Strepsirrhini</taxon>
        <taxon>Lorisiformes</taxon>
        <taxon>Galagidae</taxon>
        <taxon>Otolemur</taxon>
    </lineage>
</organism>
<evidence type="ECO:0000256" key="2">
    <source>
        <dbReference type="SAM" id="Phobius"/>
    </source>
</evidence>
<dbReference type="FunCoup" id="H0XCM2">
    <property type="interactions" value="75"/>
</dbReference>
<dbReference type="Proteomes" id="UP000005225">
    <property type="component" value="Unassembled WGS sequence"/>
</dbReference>
<feature type="transmembrane region" description="Helical" evidence="2">
    <location>
        <begin position="41"/>
        <end position="63"/>
    </location>
</feature>
<evidence type="ECO:0000313" key="4">
    <source>
        <dbReference type="Proteomes" id="UP000005225"/>
    </source>
</evidence>
<dbReference type="EMBL" id="AAQR03014790">
    <property type="status" value="NOT_ANNOTATED_CDS"/>
    <property type="molecule type" value="Genomic_DNA"/>
</dbReference>
<dbReference type="Ensembl" id="ENSOGAT00000015134.2">
    <property type="protein sequence ID" value="ENSOGAP00000013547.2"/>
    <property type="gene ID" value="ENSOGAG00000015132.2"/>
</dbReference>
<dbReference type="eggNOG" id="ENOG502S6KQ">
    <property type="taxonomic scope" value="Eukaryota"/>
</dbReference>
<dbReference type="PANTHER" id="PTHR35682">
    <property type="entry name" value="TRANSMEMBRANE PROTEIN 252"/>
    <property type="match status" value="1"/>
</dbReference>
<dbReference type="PANTHER" id="PTHR35682:SF1">
    <property type="entry name" value="TRANSMEMBRANE PROTEIN 252"/>
    <property type="match status" value="1"/>
</dbReference>
<reference evidence="3" key="2">
    <citation type="submission" date="2025-08" db="UniProtKB">
        <authorList>
            <consortium name="Ensembl"/>
        </authorList>
    </citation>
    <scope>IDENTIFICATION</scope>
</reference>
<dbReference type="HOGENOM" id="CLU_117690_0_0_1"/>
<dbReference type="OMA" id="LYTEMGL"/>
<keyword evidence="2" id="KW-1133">Transmembrane helix</keyword>
<dbReference type="InParanoid" id="H0XCM2"/>
<dbReference type="InterPro" id="IPR031363">
    <property type="entry name" value="TMEM252"/>
</dbReference>
<evidence type="ECO:0000313" key="3">
    <source>
        <dbReference type="Ensembl" id="ENSOGAP00000013547.2"/>
    </source>
</evidence>
<keyword evidence="4" id="KW-1185">Reference proteome</keyword>
<accession>H0XCM2</accession>
<proteinExistence type="predicted"/>
<feature type="transmembrane region" description="Helical" evidence="2">
    <location>
        <begin position="7"/>
        <end position="29"/>
    </location>
</feature>
<dbReference type="Pfam" id="PF15664">
    <property type="entry name" value="TMEM252"/>
    <property type="match status" value="1"/>
</dbReference>
<dbReference type="AlphaFoldDB" id="H0XCM2"/>
<protein>
    <submittedName>
        <fullName evidence="3">Transmembrane protein 252</fullName>
    </submittedName>
</protein>
<keyword evidence="2" id="KW-0472">Membrane</keyword>
<dbReference type="EMBL" id="AAQR03014789">
    <property type="status" value="NOT_ANNOTATED_CDS"/>
    <property type="molecule type" value="Genomic_DNA"/>
</dbReference>
<reference evidence="3" key="3">
    <citation type="submission" date="2025-09" db="UniProtKB">
        <authorList>
            <consortium name="Ensembl"/>
        </authorList>
    </citation>
    <scope>IDENTIFICATION</scope>
</reference>
<name>H0XCM2_OTOGA</name>
<feature type="region of interest" description="Disordered" evidence="1">
    <location>
        <begin position="132"/>
        <end position="152"/>
    </location>
</feature>
<reference evidence="4" key="1">
    <citation type="submission" date="2011-03" db="EMBL/GenBank/DDBJ databases">
        <title>Version 3 of the genome sequence of Otolemur garnettii (Bushbaby).</title>
        <authorList>
            <consortium name="The Broad Institute Genome Sequencing Platform"/>
            <person name="Di Palma F."/>
            <person name="Johnson J."/>
            <person name="Lander E.S."/>
            <person name="Lindblad-Toh K."/>
            <person name="Jaffe D.B."/>
            <person name="Gnerre S."/>
            <person name="MacCallum I."/>
            <person name="Przybylski D."/>
            <person name="Ribeiro F.J."/>
            <person name="Burton J.N."/>
            <person name="Walker B.J."/>
            <person name="Sharpe T."/>
            <person name="Hall G."/>
        </authorList>
    </citation>
    <scope>NUCLEOTIDE SEQUENCE [LARGE SCALE GENOMIC DNA]</scope>
</reference>